<feature type="compositionally biased region" description="Polar residues" evidence="1">
    <location>
        <begin position="755"/>
        <end position="768"/>
    </location>
</feature>
<feature type="compositionally biased region" description="Low complexity" evidence="1">
    <location>
        <begin position="627"/>
        <end position="638"/>
    </location>
</feature>
<keyword evidence="4" id="KW-1185">Reference proteome</keyword>
<organism evidence="3 4">
    <name type="scientific">Penaeus vannamei</name>
    <name type="common">Whiteleg shrimp</name>
    <name type="synonym">Litopenaeus vannamei</name>
    <dbReference type="NCBI Taxonomy" id="6689"/>
    <lineage>
        <taxon>Eukaryota</taxon>
        <taxon>Metazoa</taxon>
        <taxon>Ecdysozoa</taxon>
        <taxon>Arthropoda</taxon>
        <taxon>Crustacea</taxon>
        <taxon>Multicrustacea</taxon>
        <taxon>Malacostraca</taxon>
        <taxon>Eumalacostraca</taxon>
        <taxon>Eucarida</taxon>
        <taxon>Decapoda</taxon>
        <taxon>Dendrobranchiata</taxon>
        <taxon>Penaeoidea</taxon>
        <taxon>Penaeidae</taxon>
        <taxon>Penaeus</taxon>
    </lineage>
</organism>
<feature type="compositionally biased region" description="Low complexity" evidence="1">
    <location>
        <begin position="659"/>
        <end position="672"/>
    </location>
</feature>
<feature type="region of interest" description="Disordered" evidence="1">
    <location>
        <begin position="344"/>
        <end position="379"/>
    </location>
</feature>
<accession>A0A423TZB6</accession>
<sequence length="768" mass="82278">MRPRLPFTTPKWKPKSTFKPPETTPPLHLLLLPSSASVQHETANPSGPPPPPVYAGTPISIVILVGIAILFINCCAMGAVYYQRDKIKFQSKFLRRFRRGNTEADEEECASEAPSLSASAKGERKRKKSRSDYEVSDSVHSDSVSRASAVSRESGSKKRQHSQSSRDVSPPSANKHHEAAKSSHKNNPSKASKSGHRRHKSEVSIYSEIGRTADVHVHADASGSRSVSRSSSKRSPTVKFDTVGSGLPPKSVTKSTTSISSKASITSHASAKSTSSRASVKSNTSEKRLKKNASCQSLPTAEYSWGITKEMTMTERDDPEGHDDQRTPADRHHTVAAMQKLNYPKVLPDHPDGMHAATLPKMRPPPPPRSTSLTAKDIQELEEKIHVVYRTKKRTPRRDASTDSCDLSGLDVYGVGGDKHASSSLFGASAPVATVSRSRSRKSDGTGDYAHSSDYLQQGKPSNYGRQGAPVDYDKAGGKTAEYARKGATDPYSRYDTYEPTYIYKDSRVASAPKNPATSEISNSNKTYETYGEARPARVPLATFGKMGNHSPGDGASYTEQTRLRQNYDPSKTMPNATAIVTAAAQTALATATAPAFVGASNPGRSSSRNIAPVPAATHTCALRQQSSVTSGSDTSTVYEQSENTGTIKRKKSIKKESSTNTSISISSPSTTPAEKPLKGVLKQTSAYDKPKPLMAKAPGASPSASASSISSTEVGSEPSGSNAVKHDVAAKSSSMKRVNRVATPGATRRKGRSDNQTSTDVQTEPAK</sequence>
<protein>
    <submittedName>
        <fullName evidence="3">Uncharacterized protein</fullName>
    </submittedName>
</protein>
<evidence type="ECO:0000256" key="2">
    <source>
        <dbReference type="SAM" id="Phobius"/>
    </source>
</evidence>
<feature type="compositionally biased region" description="Polar residues" evidence="1">
    <location>
        <begin position="454"/>
        <end position="465"/>
    </location>
</feature>
<keyword evidence="2" id="KW-0472">Membrane</keyword>
<dbReference type="AlphaFoldDB" id="A0A423TZB6"/>
<name>A0A423TZB6_PENVA</name>
<feature type="compositionally biased region" description="Low complexity" evidence="1">
    <location>
        <begin position="696"/>
        <end position="720"/>
    </location>
</feature>
<feature type="transmembrane region" description="Helical" evidence="2">
    <location>
        <begin position="60"/>
        <end position="82"/>
    </location>
</feature>
<dbReference type="OrthoDB" id="3200163at2759"/>
<feature type="compositionally biased region" description="Basic and acidic residues" evidence="1">
    <location>
        <begin position="130"/>
        <end position="140"/>
    </location>
</feature>
<reference evidence="3 4" key="1">
    <citation type="submission" date="2018-04" db="EMBL/GenBank/DDBJ databases">
        <authorList>
            <person name="Zhang X."/>
            <person name="Yuan J."/>
            <person name="Li F."/>
            <person name="Xiang J."/>
        </authorList>
    </citation>
    <scope>NUCLEOTIDE SEQUENCE [LARGE SCALE GENOMIC DNA]</scope>
    <source>
        <tissue evidence="3">Muscle</tissue>
    </source>
</reference>
<feature type="compositionally biased region" description="Low complexity" evidence="1">
    <location>
        <begin position="222"/>
        <end position="235"/>
    </location>
</feature>
<dbReference type="EMBL" id="QCYY01000916">
    <property type="protein sequence ID" value="ROT81787.1"/>
    <property type="molecule type" value="Genomic_DNA"/>
</dbReference>
<keyword evidence="2" id="KW-0812">Transmembrane</keyword>
<feature type="region of interest" description="Disordered" evidence="1">
    <location>
        <begin position="1"/>
        <end position="24"/>
    </location>
</feature>
<feature type="region of interest" description="Disordered" evidence="1">
    <location>
        <begin position="509"/>
        <end position="534"/>
    </location>
</feature>
<gene>
    <name evidence="3" type="ORF">C7M84_025049</name>
</gene>
<feature type="region of interest" description="Disordered" evidence="1">
    <location>
        <begin position="101"/>
        <end position="301"/>
    </location>
</feature>
<evidence type="ECO:0000313" key="3">
    <source>
        <dbReference type="EMBL" id="ROT81787.1"/>
    </source>
</evidence>
<proteinExistence type="predicted"/>
<feature type="region of interest" description="Disordered" evidence="1">
    <location>
        <begin position="418"/>
        <end position="475"/>
    </location>
</feature>
<reference evidence="3 4" key="2">
    <citation type="submission" date="2019-01" db="EMBL/GenBank/DDBJ databases">
        <title>The decoding of complex shrimp genome reveals the adaptation for benthos swimmer, frequently molting mechanism and breeding impact on genome.</title>
        <authorList>
            <person name="Sun Y."/>
            <person name="Gao Y."/>
            <person name="Yu Y."/>
        </authorList>
    </citation>
    <scope>NUCLEOTIDE SEQUENCE [LARGE SCALE GENOMIC DNA]</scope>
    <source>
        <tissue evidence="3">Muscle</tissue>
    </source>
</reference>
<evidence type="ECO:0000256" key="1">
    <source>
        <dbReference type="SAM" id="MobiDB-lite"/>
    </source>
</evidence>
<comment type="caution">
    <text evidence="3">The sequence shown here is derived from an EMBL/GenBank/DDBJ whole genome shotgun (WGS) entry which is preliminary data.</text>
</comment>
<feature type="region of interest" description="Disordered" evidence="1">
    <location>
        <begin position="623"/>
        <end position="768"/>
    </location>
</feature>
<feature type="compositionally biased region" description="Polar residues" evidence="1">
    <location>
        <begin position="516"/>
        <end position="528"/>
    </location>
</feature>
<evidence type="ECO:0000313" key="4">
    <source>
        <dbReference type="Proteomes" id="UP000283509"/>
    </source>
</evidence>
<keyword evidence="2" id="KW-1133">Transmembrane helix</keyword>
<dbReference type="Proteomes" id="UP000283509">
    <property type="component" value="Unassembled WGS sequence"/>
</dbReference>
<feature type="compositionally biased region" description="Low complexity" evidence="1">
    <location>
        <begin position="141"/>
        <end position="153"/>
    </location>
</feature>
<feature type="compositionally biased region" description="Low complexity" evidence="1">
    <location>
        <begin position="250"/>
        <end position="283"/>
    </location>
</feature>